<reference evidence="2 3" key="1">
    <citation type="submission" date="2023-12" db="EMBL/GenBank/DDBJ databases">
        <title>Streptomyces sp. V4-01.</title>
        <authorList>
            <person name="Somphong A."/>
            <person name="Phongsopitanun W."/>
        </authorList>
    </citation>
    <scope>NUCLEOTIDE SEQUENCE [LARGE SCALE GENOMIC DNA]</scope>
    <source>
        <strain evidence="2 3">V4-01</strain>
    </source>
</reference>
<evidence type="ECO:0000313" key="2">
    <source>
        <dbReference type="EMBL" id="MEE4541018.1"/>
    </source>
</evidence>
<accession>A0ABU7P5V0</accession>
<dbReference type="Pfam" id="PF13280">
    <property type="entry name" value="WYL"/>
    <property type="match status" value="1"/>
</dbReference>
<proteinExistence type="predicted"/>
<dbReference type="RefSeq" id="WP_330792913.1">
    <property type="nucleotide sequence ID" value="NZ_JAZEWV010000002.1"/>
</dbReference>
<keyword evidence="3" id="KW-1185">Reference proteome</keyword>
<evidence type="ECO:0000259" key="1">
    <source>
        <dbReference type="Pfam" id="PF13280"/>
    </source>
</evidence>
<feature type="domain" description="WYL" evidence="1">
    <location>
        <begin position="12"/>
        <end position="79"/>
    </location>
</feature>
<dbReference type="EMBL" id="JAZEWV010000002">
    <property type="protein sequence ID" value="MEE4541018.1"/>
    <property type="molecule type" value="Genomic_DNA"/>
</dbReference>
<gene>
    <name evidence="2" type="ORF">V2S66_03420</name>
</gene>
<organism evidence="2 3">
    <name type="scientific">Actinacidiphila polyblastidii</name>
    <dbReference type="NCBI Taxonomy" id="3110430"/>
    <lineage>
        <taxon>Bacteria</taxon>
        <taxon>Bacillati</taxon>
        <taxon>Actinomycetota</taxon>
        <taxon>Actinomycetes</taxon>
        <taxon>Kitasatosporales</taxon>
        <taxon>Streptomycetaceae</taxon>
        <taxon>Actinacidiphila</taxon>
    </lineage>
</organism>
<dbReference type="PROSITE" id="PS52050">
    <property type="entry name" value="WYL"/>
    <property type="match status" value="1"/>
</dbReference>
<protein>
    <submittedName>
        <fullName evidence="2">WYL domain-containing protein</fullName>
    </submittedName>
</protein>
<evidence type="ECO:0000313" key="3">
    <source>
        <dbReference type="Proteomes" id="UP001344658"/>
    </source>
</evidence>
<name>A0ABU7P5V0_9ACTN</name>
<sequence length="128" mass="14136">MKLTKNQTTEQTLAAMYRATARRHPVTITYIKADGTETLRTIELADIRTTKAGDIILRAADRQTGELRTFRLDRIQAYTIHRTAYTVALPETGAPARALPATSSPAAVVAYELGRDDRPARRQLTPAA</sequence>
<comment type="caution">
    <text evidence="2">The sequence shown here is derived from an EMBL/GenBank/DDBJ whole genome shotgun (WGS) entry which is preliminary data.</text>
</comment>
<dbReference type="Proteomes" id="UP001344658">
    <property type="component" value="Unassembled WGS sequence"/>
</dbReference>
<dbReference type="InterPro" id="IPR026881">
    <property type="entry name" value="WYL_dom"/>
</dbReference>